<protein>
    <submittedName>
        <fullName evidence="2">Uncharacterized protein</fullName>
    </submittedName>
</protein>
<dbReference type="Proteomes" id="UP000674143">
    <property type="component" value="Unassembled WGS sequence"/>
</dbReference>
<feature type="region of interest" description="Disordered" evidence="1">
    <location>
        <begin position="230"/>
        <end position="270"/>
    </location>
</feature>
<dbReference type="RefSeq" id="XP_067061192.1">
    <property type="nucleotide sequence ID" value="XM_067204155.1"/>
</dbReference>
<reference evidence="3" key="1">
    <citation type="journal article" date="2021" name="Microbiol. Resour. Announc.">
        <title>LGAAP: Leishmaniinae Genome Assembly and Annotation Pipeline.</title>
        <authorList>
            <person name="Almutairi H."/>
            <person name="Urbaniak M.D."/>
            <person name="Bates M.D."/>
            <person name="Jariyapan N."/>
            <person name="Kwakye-Nuako G."/>
            <person name="Thomaz-Soccol V."/>
            <person name="Al-Salem W.S."/>
            <person name="Dillon R.J."/>
            <person name="Bates P.A."/>
            <person name="Gatherer D."/>
        </authorList>
    </citation>
    <scope>NUCLEOTIDE SEQUENCE [LARGE SCALE GENOMIC DNA]</scope>
</reference>
<feature type="compositionally biased region" description="Low complexity" evidence="1">
    <location>
        <begin position="584"/>
        <end position="604"/>
    </location>
</feature>
<feature type="region of interest" description="Disordered" evidence="1">
    <location>
        <begin position="111"/>
        <end position="137"/>
    </location>
</feature>
<proteinExistence type="predicted"/>
<accession>A0A836H849</accession>
<feature type="region of interest" description="Disordered" evidence="1">
    <location>
        <begin position="485"/>
        <end position="548"/>
    </location>
</feature>
<reference evidence="3" key="2">
    <citation type="journal article" date="2021" name="Sci. Data">
        <title>Chromosome-scale genome sequencing, assembly and annotation of six genomes from subfamily Leishmaniinae.</title>
        <authorList>
            <person name="Almutairi H."/>
            <person name="Urbaniak M.D."/>
            <person name="Bates M.D."/>
            <person name="Jariyapan N."/>
            <person name="Kwakye-Nuako G."/>
            <person name="Thomaz Soccol V."/>
            <person name="Al-Salem W.S."/>
            <person name="Dillon R.J."/>
            <person name="Bates P.A."/>
            <person name="Gatherer D."/>
        </authorList>
    </citation>
    <scope>NUCLEOTIDE SEQUENCE [LARGE SCALE GENOMIC DNA]</scope>
</reference>
<dbReference type="GeneID" id="92358089"/>
<feature type="compositionally biased region" description="Basic residues" evidence="1">
    <location>
        <begin position="504"/>
        <end position="519"/>
    </location>
</feature>
<gene>
    <name evidence="2" type="ORF">LSCM4_02119</name>
</gene>
<evidence type="ECO:0000313" key="2">
    <source>
        <dbReference type="EMBL" id="KAG5472796.1"/>
    </source>
</evidence>
<feature type="region of interest" description="Disordered" evidence="1">
    <location>
        <begin position="815"/>
        <end position="855"/>
    </location>
</feature>
<feature type="compositionally biased region" description="Low complexity" evidence="1">
    <location>
        <begin position="295"/>
        <end position="305"/>
    </location>
</feature>
<comment type="caution">
    <text evidence="2">The sequence shown here is derived from an EMBL/GenBank/DDBJ whole genome shotgun (WGS) entry which is preliminary data.</text>
</comment>
<evidence type="ECO:0000313" key="3">
    <source>
        <dbReference type="Proteomes" id="UP000674143"/>
    </source>
</evidence>
<keyword evidence="3" id="KW-1185">Reference proteome</keyword>
<dbReference type="EMBL" id="JAFHLR010000030">
    <property type="protein sequence ID" value="KAG5472796.1"/>
    <property type="molecule type" value="Genomic_DNA"/>
</dbReference>
<feature type="compositionally biased region" description="Low complexity" evidence="1">
    <location>
        <begin position="116"/>
        <end position="137"/>
    </location>
</feature>
<feature type="region of interest" description="Disordered" evidence="1">
    <location>
        <begin position="572"/>
        <end position="614"/>
    </location>
</feature>
<organism evidence="2 3">
    <name type="scientific">Leishmania orientalis</name>
    <dbReference type="NCBI Taxonomy" id="2249476"/>
    <lineage>
        <taxon>Eukaryota</taxon>
        <taxon>Discoba</taxon>
        <taxon>Euglenozoa</taxon>
        <taxon>Kinetoplastea</taxon>
        <taxon>Metakinetoplastina</taxon>
        <taxon>Trypanosomatida</taxon>
        <taxon>Trypanosomatidae</taxon>
        <taxon>Leishmaniinae</taxon>
        <taxon>Leishmania</taxon>
    </lineage>
</organism>
<dbReference type="AlphaFoldDB" id="A0A836H849"/>
<name>A0A836H849_9TRYP</name>
<evidence type="ECO:0000256" key="1">
    <source>
        <dbReference type="SAM" id="MobiDB-lite"/>
    </source>
</evidence>
<sequence length="888" mass="95052">MAAPGPHQAAQYQRPGSCAPPARQRLHGATLPVMHSSACFARYSFDPGRLLTQSIQEQLDRLYQRPKFDAGPRQQLPGRFRSYREKWMRSDRRKCRSRLWSSSAELRPDIPRHESSVLPSPVSTPSSTHLVSSLPSTQCLRPRRATATATPLFTSTLPAPSESTAWSQQRCKEDLVENGLEPVQNLIGLDSYFAQHPNLAYRPLSAIGGGARAFAADPCSGLHLDGARSRCGTRGRRQLPGSSSPPVPVFQSSSSVRRRGQPIGAHPRSVARARAARFSGQPKLFRRAASIPKPSSGRSGSASTFSVDNEDLFFDEDPLATEPRQTPETERYTAETRTAAFMQGGREDGKTGAQAASSARVMPVPPPLDMVSLSFSAQHPVKPRASKTAAGPGAALHPCAKKAARSAAAGRPTAPGTIQPPCTREAVDLKRPCSPRHRYRSVKNLFEQVLRLRARYERAVRQGPCPCGVCDGSFLASSPHARRTAPAAQGVCPPSSTGATTVRTHGRLRRAHLHGRPLHPRPVSRDVHSSRLSDDSGQSAPDIRGTADLGERDADINALLLLVRSRCDASIPGDAVAPAPPSVPRDGSSSGSRRGRPWSSSAAPPHVPLSQRSSWMSESSAAPLSIPLYCSPYRGKKAVHGRLFASVSEGRNVGRIKMRGAAGAPRRLDEDANDHRSLTQLLRRVLRDIRVGRKRSNRLSAKDASSGAASGAPHHDVTALLQALREELHLDDVAYAALLRVLHGNVGGPVTGTAAAEKTELVSPTHTAFMFSRQIVRPPLAPQPPHPAGRCDVVMGTMADPFSLPRPCSDMNLARNGRPGAALHAHGEASPSEPTAVPEPLHTRKAVRSSPCPSSVSSIALSSDSGCSSLAALAFTSAGATDTLYQLQ</sequence>
<feature type="compositionally biased region" description="Polar residues" evidence="1">
    <location>
        <begin position="494"/>
        <end position="503"/>
    </location>
</feature>
<dbReference type="KEGG" id="loi:92358089"/>
<feature type="compositionally biased region" description="Basic and acidic residues" evidence="1">
    <location>
        <begin position="523"/>
        <end position="534"/>
    </location>
</feature>
<feature type="region of interest" description="Disordered" evidence="1">
    <location>
        <begin position="282"/>
        <end position="305"/>
    </location>
</feature>